<dbReference type="Proteomes" id="UP000076738">
    <property type="component" value="Unassembled WGS sequence"/>
</dbReference>
<dbReference type="AlphaFoldDB" id="A0A167PWZ7"/>
<feature type="region of interest" description="Disordered" evidence="1">
    <location>
        <begin position="231"/>
        <end position="261"/>
    </location>
</feature>
<proteinExistence type="predicted"/>
<reference evidence="2 3" key="1">
    <citation type="journal article" date="2016" name="Mol. Biol. Evol.">
        <title>Comparative Genomics of Early-Diverging Mushroom-Forming Fungi Provides Insights into the Origins of Lignocellulose Decay Capabilities.</title>
        <authorList>
            <person name="Nagy L.G."/>
            <person name="Riley R."/>
            <person name="Tritt A."/>
            <person name="Adam C."/>
            <person name="Daum C."/>
            <person name="Floudas D."/>
            <person name="Sun H."/>
            <person name="Yadav J.S."/>
            <person name="Pangilinan J."/>
            <person name="Larsson K.H."/>
            <person name="Matsuura K."/>
            <person name="Barry K."/>
            <person name="Labutti K."/>
            <person name="Kuo R."/>
            <person name="Ohm R.A."/>
            <person name="Bhattacharya S.S."/>
            <person name="Shirouzu T."/>
            <person name="Yoshinaga Y."/>
            <person name="Martin F.M."/>
            <person name="Grigoriev I.V."/>
            <person name="Hibbett D.S."/>
        </authorList>
    </citation>
    <scope>NUCLEOTIDE SEQUENCE [LARGE SCALE GENOMIC DNA]</scope>
    <source>
        <strain evidence="2 3">TUFC12733</strain>
    </source>
</reference>
<feature type="compositionally biased region" description="Basic residues" evidence="1">
    <location>
        <begin position="32"/>
        <end position="42"/>
    </location>
</feature>
<feature type="region of interest" description="Disordered" evidence="1">
    <location>
        <begin position="26"/>
        <end position="115"/>
    </location>
</feature>
<evidence type="ECO:0000256" key="1">
    <source>
        <dbReference type="SAM" id="MobiDB-lite"/>
    </source>
</evidence>
<dbReference type="EMBL" id="KV417273">
    <property type="protein sequence ID" value="KZO99202.1"/>
    <property type="molecule type" value="Genomic_DNA"/>
</dbReference>
<feature type="compositionally biased region" description="Basic residues" evidence="1">
    <location>
        <begin position="82"/>
        <end position="95"/>
    </location>
</feature>
<evidence type="ECO:0000313" key="3">
    <source>
        <dbReference type="Proteomes" id="UP000076738"/>
    </source>
</evidence>
<protein>
    <submittedName>
        <fullName evidence="2">Uncharacterized protein</fullName>
    </submittedName>
</protein>
<organism evidence="2 3">
    <name type="scientific">Calocera viscosa (strain TUFC12733)</name>
    <dbReference type="NCBI Taxonomy" id="1330018"/>
    <lineage>
        <taxon>Eukaryota</taxon>
        <taxon>Fungi</taxon>
        <taxon>Dikarya</taxon>
        <taxon>Basidiomycota</taxon>
        <taxon>Agaricomycotina</taxon>
        <taxon>Dacrymycetes</taxon>
        <taxon>Dacrymycetales</taxon>
        <taxon>Dacrymycetaceae</taxon>
        <taxon>Calocera</taxon>
    </lineage>
</organism>
<evidence type="ECO:0000313" key="2">
    <source>
        <dbReference type="EMBL" id="KZO99202.1"/>
    </source>
</evidence>
<name>A0A167PWZ7_CALVF</name>
<sequence length="261" mass="28853">MRAWEGLSQSGVREDILAVIPRYGHLTATGPRRPHRRPHRPRPFPLPPAAFHGPRPSPEHVARQSARPSRREHEHGQQHSRPPQRRARTGRHTRLQSHPPARAASSSPLPLLPGARPLLPPPPRLARHYPAVRAPLSSSECELLATWPAAKELRLPFKILDERREVTVRSVEGVMMLDLSPALVDAEISKVWQHPSSIGCVIAGLLCPPFCPTQLLLLCLVQEPLPEGDRHTYRTGNGPRGGGRFSNSPMGTMSNGSTESM</sequence>
<accession>A0A167PWZ7</accession>
<feature type="compositionally biased region" description="Polar residues" evidence="1">
    <location>
        <begin position="245"/>
        <end position="261"/>
    </location>
</feature>
<gene>
    <name evidence="2" type="ORF">CALVIDRAFT_405073</name>
</gene>
<feature type="compositionally biased region" description="Low complexity" evidence="1">
    <location>
        <begin position="97"/>
        <end position="115"/>
    </location>
</feature>
<keyword evidence="3" id="KW-1185">Reference proteome</keyword>